<gene>
    <name evidence="9" type="ORF">E7811_04530</name>
</gene>
<evidence type="ECO:0000256" key="1">
    <source>
        <dbReference type="ARBA" id="ARBA00004141"/>
    </source>
</evidence>
<comment type="similarity">
    <text evidence="2">Belongs to the DsbD family.</text>
</comment>
<evidence type="ECO:0000259" key="8">
    <source>
        <dbReference type="Pfam" id="PF02683"/>
    </source>
</evidence>
<feature type="transmembrane region" description="Helical" evidence="7">
    <location>
        <begin position="170"/>
        <end position="190"/>
    </location>
</feature>
<dbReference type="OrthoDB" id="9803065at2"/>
<dbReference type="InterPro" id="IPR003834">
    <property type="entry name" value="Cyt_c_assmbl_TM_dom"/>
</dbReference>
<protein>
    <submittedName>
        <fullName evidence="9">Cytochrome c biogenesis protein CcdA</fullName>
    </submittedName>
</protein>
<organism evidence="9 10">
    <name type="scientific">Aliigemmobacter aestuarii</name>
    <dbReference type="NCBI Taxonomy" id="1445661"/>
    <lineage>
        <taxon>Bacteria</taxon>
        <taxon>Pseudomonadati</taxon>
        <taxon>Pseudomonadota</taxon>
        <taxon>Alphaproteobacteria</taxon>
        <taxon>Rhodobacterales</taxon>
        <taxon>Paracoccaceae</taxon>
        <taxon>Aliigemmobacter</taxon>
    </lineage>
</organism>
<dbReference type="InterPro" id="IPR051790">
    <property type="entry name" value="Cytochrome_c-biogenesis_DsbD"/>
</dbReference>
<name>A0A4S3MT05_9RHOB</name>
<dbReference type="PANTHER" id="PTHR31272">
    <property type="entry name" value="CYTOCHROME C-TYPE BIOGENESIS PROTEIN HI_1454-RELATED"/>
    <property type="match status" value="1"/>
</dbReference>
<evidence type="ECO:0000313" key="10">
    <source>
        <dbReference type="Proteomes" id="UP000309450"/>
    </source>
</evidence>
<dbReference type="GO" id="GO:0016020">
    <property type="term" value="C:membrane"/>
    <property type="evidence" value="ECO:0007669"/>
    <property type="project" value="UniProtKB-SubCell"/>
</dbReference>
<accession>A0A4S3MT05</accession>
<evidence type="ECO:0000256" key="7">
    <source>
        <dbReference type="SAM" id="Phobius"/>
    </source>
</evidence>
<keyword evidence="4" id="KW-0201">Cytochrome c-type biogenesis</keyword>
<keyword evidence="6 7" id="KW-0472">Membrane</keyword>
<feature type="transmembrane region" description="Helical" evidence="7">
    <location>
        <begin position="55"/>
        <end position="78"/>
    </location>
</feature>
<feature type="transmembrane region" description="Helical" evidence="7">
    <location>
        <begin position="210"/>
        <end position="235"/>
    </location>
</feature>
<feature type="transmembrane region" description="Helical" evidence="7">
    <location>
        <begin position="131"/>
        <end position="158"/>
    </location>
</feature>
<keyword evidence="3 7" id="KW-0812">Transmembrane</keyword>
<comment type="caution">
    <text evidence="9">The sequence shown here is derived from an EMBL/GenBank/DDBJ whole genome shotgun (WGS) entry which is preliminary data.</text>
</comment>
<dbReference type="Pfam" id="PF02683">
    <property type="entry name" value="DsbD_TM"/>
    <property type="match status" value="1"/>
</dbReference>
<dbReference type="RefSeq" id="WP_136394226.1">
    <property type="nucleotide sequence ID" value="NZ_SSND01000001.1"/>
</dbReference>
<evidence type="ECO:0000256" key="2">
    <source>
        <dbReference type="ARBA" id="ARBA00006143"/>
    </source>
</evidence>
<sequence length="245" mass="26519">MLDITFGGALLAGFLAFFTPCILPMVPFYLSYMAGLSMAELRGEGQIAPGAQRRLFLSALMFALGVTTIFMLMGMGASALGQAFREWFGVLRYVAAALIFAFGLHFLGVIRIGILYREARMQSNLSPKTVLGAYTMGLAFGFGWSACVGPILATILMMASGMGDVWRGGLLLAVFGFGMTAPFVVASLFARPFLGWMQRNRKYQPHVEKVLGVMLVVFAILIATGSVNAIANWMIETFPFFASLG</sequence>
<feature type="transmembrane region" description="Helical" evidence="7">
    <location>
        <begin position="90"/>
        <end position="110"/>
    </location>
</feature>
<evidence type="ECO:0000256" key="6">
    <source>
        <dbReference type="ARBA" id="ARBA00023136"/>
    </source>
</evidence>
<dbReference type="Proteomes" id="UP000309450">
    <property type="component" value="Unassembled WGS sequence"/>
</dbReference>
<proteinExistence type="inferred from homology"/>
<dbReference type="EMBL" id="SSND01000001">
    <property type="protein sequence ID" value="THD84995.1"/>
    <property type="molecule type" value="Genomic_DNA"/>
</dbReference>
<feature type="domain" description="Cytochrome C biogenesis protein transmembrane" evidence="8">
    <location>
        <begin position="6"/>
        <end position="223"/>
    </location>
</feature>
<dbReference type="GO" id="GO:0017004">
    <property type="term" value="P:cytochrome complex assembly"/>
    <property type="evidence" value="ECO:0007669"/>
    <property type="project" value="UniProtKB-KW"/>
</dbReference>
<comment type="subcellular location">
    <subcellularLocation>
        <location evidence="1">Membrane</location>
        <topology evidence="1">Multi-pass membrane protein</topology>
    </subcellularLocation>
</comment>
<dbReference type="AlphaFoldDB" id="A0A4S3MT05"/>
<dbReference type="PANTHER" id="PTHR31272:SF4">
    <property type="entry name" value="CYTOCHROME C-TYPE BIOGENESIS PROTEIN HI_1454-RELATED"/>
    <property type="match status" value="1"/>
</dbReference>
<evidence type="ECO:0000256" key="4">
    <source>
        <dbReference type="ARBA" id="ARBA00022748"/>
    </source>
</evidence>
<evidence type="ECO:0000313" key="9">
    <source>
        <dbReference type="EMBL" id="THD84995.1"/>
    </source>
</evidence>
<evidence type="ECO:0000256" key="5">
    <source>
        <dbReference type="ARBA" id="ARBA00022989"/>
    </source>
</evidence>
<evidence type="ECO:0000256" key="3">
    <source>
        <dbReference type="ARBA" id="ARBA00022692"/>
    </source>
</evidence>
<keyword evidence="5 7" id="KW-1133">Transmembrane helix</keyword>
<feature type="transmembrane region" description="Helical" evidence="7">
    <location>
        <begin position="6"/>
        <end position="34"/>
    </location>
</feature>
<reference evidence="9 10" key="1">
    <citation type="submission" date="2019-04" db="EMBL/GenBank/DDBJ databases">
        <title>Draft genome sequence of Gemmobacter aestuarii sp. nov.</title>
        <authorList>
            <person name="Hameed A."/>
            <person name="Lin S.-Y."/>
            <person name="Shahina M."/>
            <person name="Lai W.-A."/>
            <person name="Young C.-C."/>
        </authorList>
    </citation>
    <scope>NUCLEOTIDE SEQUENCE [LARGE SCALE GENOMIC DNA]</scope>
    <source>
        <strain evidence="9 10">CC-PW-75</strain>
    </source>
</reference>
<keyword evidence="10" id="KW-1185">Reference proteome</keyword>